<keyword evidence="3" id="KW-1185">Reference proteome</keyword>
<proteinExistence type="predicted"/>
<dbReference type="KEGG" id="talb:FTW19_21575"/>
<accession>A0A5B9EIW7</accession>
<dbReference type="OrthoDB" id="9811293at2"/>
<evidence type="ECO:0000313" key="2">
    <source>
        <dbReference type="EMBL" id="QEE30341.1"/>
    </source>
</evidence>
<sequence length="292" mass="32429">MPVNRPKNDQNRLLLWGLLLLYLIGRTLQLFAGRVPNLILVIFHVVPPALFAVVHGARVYRSRGVLVFTCLSLGVGALFESVSLRTGFPFGHYRFTGLMGPKIFDLPILLALAYVGMGYLSWVVSVALAGGENRSLSGGRIVWTPMIASFVMTTWDLSMEAIWADVDHGWVWRDGGSYYGVPTSNFLGWLLTTYVFYQLFAFYLRNQKTLPARRNHYLPAILFYALSALGNLLVIAPSSLGNVFVDATGKQWMISSILHTSRLVSIFLMAPLSLVACVSLYISGRPRNADCC</sequence>
<keyword evidence="1" id="KW-0812">Transmembrane</keyword>
<dbReference type="RefSeq" id="WP_147649610.1">
    <property type="nucleotide sequence ID" value="NZ_CP042806.1"/>
</dbReference>
<evidence type="ECO:0000313" key="3">
    <source>
        <dbReference type="Proteomes" id="UP000321820"/>
    </source>
</evidence>
<feature type="transmembrane region" description="Helical" evidence="1">
    <location>
        <begin position="108"/>
        <end position="129"/>
    </location>
</feature>
<dbReference type="PANTHER" id="PTHR39419">
    <property type="entry name" value="SLL0814 PROTEIN"/>
    <property type="match status" value="1"/>
</dbReference>
<feature type="transmembrane region" description="Helical" evidence="1">
    <location>
        <begin position="263"/>
        <end position="282"/>
    </location>
</feature>
<dbReference type="Proteomes" id="UP000321820">
    <property type="component" value="Chromosome"/>
</dbReference>
<reference evidence="2 3" key="1">
    <citation type="submission" date="2019-08" db="EMBL/GenBank/DDBJ databases">
        <title>Complete genome sequence of Terriglobus albidus strain ORNL.</title>
        <authorList>
            <person name="Podar M."/>
        </authorList>
    </citation>
    <scope>NUCLEOTIDE SEQUENCE [LARGE SCALE GENOMIC DNA]</scope>
    <source>
        <strain evidence="2 3">ORNL</strain>
    </source>
</reference>
<dbReference type="PANTHER" id="PTHR39419:SF1">
    <property type="entry name" value="SLL0814 PROTEIN"/>
    <property type="match status" value="1"/>
</dbReference>
<dbReference type="InterPro" id="IPR007354">
    <property type="entry name" value="CruF-like"/>
</dbReference>
<organism evidence="2 3">
    <name type="scientific">Terriglobus albidus</name>
    <dbReference type="NCBI Taxonomy" id="1592106"/>
    <lineage>
        <taxon>Bacteria</taxon>
        <taxon>Pseudomonadati</taxon>
        <taxon>Acidobacteriota</taxon>
        <taxon>Terriglobia</taxon>
        <taxon>Terriglobales</taxon>
        <taxon>Acidobacteriaceae</taxon>
        <taxon>Terriglobus</taxon>
    </lineage>
</organism>
<gene>
    <name evidence="2" type="ORF">FTW19_21575</name>
</gene>
<name>A0A5B9EIW7_9BACT</name>
<feature type="transmembrane region" description="Helical" evidence="1">
    <location>
        <begin position="216"/>
        <end position="236"/>
    </location>
</feature>
<keyword evidence="1" id="KW-0472">Membrane</keyword>
<evidence type="ECO:0000256" key="1">
    <source>
        <dbReference type="SAM" id="Phobius"/>
    </source>
</evidence>
<feature type="transmembrane region" description="Helical" evidence="1">
    <location>
        <begin position="12"/>
        <end position="32"/>
    </location>
</feature>
<feature type="transmembrane region" description="Helical" evidence="1">
    <location>
        <begin position="64"/>
        <end position="88"/>
    </location>
</feature>
<keyword evidence="1" id="KW-1133">Transmembrane helix</keyword>
<dbReference type="AlphaFoldDB" id="A0A5B9EIW7"/>
<feature type="transmembrane region" description="Helical" evidence="1">
    <location>
        <begin position="186"/>
        <end position="204"/>
    </location>
</feature>
<protein>
    <submittedName>
        <fullName evidence="2">Carotenoid biosynthesis protein</fullName>
    </submittedName>
</protein>
<dbReference type="Pfam" id="PF04240">
    <property type="entry name" value="Caroten_synth"/>
    <property type="match status" value="1"/>
</dbReference>
<feature type="transmembrane region" description="Helical" evidence="1">
    <location>
        <begin position="141"/>
        <end position="166"/>
    </location>
</feature>
<dbReference type="EMBL" id="CP042806">
    <property type="protein sequence ID" value="QEE30341.1"/>
    <property type="molecule type" value="Genomic_DNA"/>
</dbReference>
<feature type="transmembrane region" description="Helical" evidence="1">
    <location>
        <begin position="38"/>
        <end position="57"/>
    </location>
</feature>